<dbReference type="Proteomes" id="UP000256923">
    <property type="component" value="Chromosome 1"/>
</dbReference>
<protein>
    <submittedName>
        <fullName evidence="2">AAA family ATPase</fullName>
    </submittedName>
</protein>
<dbReference type="PANTHER" id="PTHR35894:SF1">
    <property type="entry name" value="PHOSPHORIBULOKINASE _ URIDINE KINASE FAMILY"/>
    <property type="match status" value="1"/>
</dbReference>
<dbReference type="SUPFAM" id="SSF47090">
    <property type="entry name" value="PGBD-like"/>
    <property type="match status" value="1"/>
</dbReference>
<dbReference type="InterPro" id="IPR002477">
    <property type="entry name" value="Peptidoglycan-bd-like"/>
</dbReference>
<dbReference type="SMART" id="SM00382">
    <property type="entry name" value="AAA"/>
    <property type="match status" value="1"/>
</dbReference>
<dbReference type="RefSeq" id="WP_019283344.1">
    <property type="nucleotide sequence ID" value="NZ_CP023054.1"/>
</dbReference>
<dbReference type="InterPro" id="IPR049945">
    <property type="entry name" value="AAA_22"/>
</dbReference>
<dbReference type="Gene3D" id="3.90.70.10">
    <property type="entry name" value="Cysteine proteinases"/>
    <property type="match status" value="1"/>
</dbReference>
<dbReference type="InterPro" id="IPR048809">
    <property type="entry name" value="GspA_C39-like"/>
</dbReference>
<dbReference type="InterPro" id="IPR027417">
    <property type="entry name" value="P-loop_NTPase"/>
</dbReference>
<evidence type="ECO:0000313" key="2">
    <source>
        <dbReference type="EMBL" id="AZS24453.1"/>
    </source>
</evidence>
<dbReference type="InterPro" id="IPR052026">
    <property type="entry name" value="ExeA_AAA_ATPase_DNA-bind"/>
</dbReference>
<dbReference type="PANTHER" id="PTHR35894">
    <property type="entry name" value="GENERAL SECRETION PATHWAY PROTEIN A-RELATED"/>
    <property type="match status" value="1"/>
</dbReference>
<organism evidence="2 3">
    <name type="scientific">Vibrio anguillarum</name>
    <name type="common">Listonella anguillarum</name>
    <dbReference type="NCBI Taxonomy" id="55601"/>
    <lineage>
        <taxon>Bacteria</taxon>
        <taxon>Pseudomonadati</taxon>
        <taxon>Pseudomonadota</taxon>
        <taxon>Gammaproteobacteria</taxon>
        <taxon>Vibrionales</taxon>
        <taxon>Vibrionaceae</taxon>
        <taxon>Vibrio</taxon>
    </lineage>
</organism>
<dbReference type="InterPro" id="IPR036366">
    <property type="entry name" value="PGBDSf"/>
</dbReference>
<dbReference type="CDD" id="cd00009">
    <property type="entry name" value="AAA"/>
    <property type="match status" value="1"/>
</dbReference>
<dbReference type="Pfam" id="PF01471">
    <property type="entry name" value="PG_binding_1"/>
    <property type="match status" value="1"/>
</dbReference>
<dbReference type="Pfam" id="PF21327">
    <property type="entry name" value="GspA_C39-like"/>
    <property type="match status" value="1"/>
</dbReference>
<feature type="domain" description="AAA+ ATPase" evidence="1">
    <location>
        <begin position="42"/>
        <end position="195"/>
    </location>
</feature>
<evidence type="ECO:0000259" key="1">
    <source>
        <dbReference type="SMART" id="SM00382"/>
    </source>
</evidence>
<reference evidence="2 3" key="1">
    <citation type="submission" date="2018-12" db="EMBL/GenBank/DDBJ databases">
        <title>Characterization and Draft Genome of Vibrio anguillarum J360 Marine Pathogen Isolated from an Outbreak in Lumpfish (Cyclopterus lumpus).</title>
        <authorList>
            <person name="Vasquez J.I."/>
            <person name="Cao T."/>
            <person name="Chakraborty S."/>
            <person name="Gnanagobal H."/>
            <person name="Wescot J."/>
            <person name="Boyce D."/>
            <person name="Santander J."/>
        </authorList>
    </citation>
    <scope>NUCLEOTIDE SEQUENCE [LARGE SCALE GENOMIC DNA]</scope>
    <source>
        <strain evidence="2 3">J360</strain>
    </source>
</reference>
<evidence type="ECO:0000313" key="3">
    <source>
        <dbReference type="Proteomes" id="UP000256923"/>
    </source>
</evidence>
<dbReference type="Gene3D" id="3.40.50.300">
    <property type="entry name" value="P-loop containing nucleotide triphosphate hydrolases"/>
    <property type="match status" value="1"/>
</dbReference>
<dbReference type="GO" id="GO:0016887">
    <property type="term" value="F:ATP hydrolysis activity"/>
    <property type="evidence" value="ECO:0007669"/>
    <property type="project" value="InterPro"/>
</dbReference>
<dbReference type="Gene3D" id="1.10.101.10">
    <property type="entry name" value="PGBD-like superfamily/PGBD"/>
    <property type="match status" value="1"/>
</dbReference>
<dbReference type="AlphaFoldDB" id="A0A289GEC3"/>
<gene>
    <name evidence="2" type="ORF">DYL72_04830</name>
</gene>
<dbReference type="Pfam" id="PF13401">
    <property type="entry name" value="AAA_22"/>
    <property type="match status" value="1"/>
</dbReference>
<dbReference type="InterPro" id="IPR003593">
    <property type="entry name" value="AAA+_ATPase"/>
</dbReference>
<accession>A0A289GEC3</accession>
<dbReference type="SUPFAM" id="SSF52540">
    <property type="entry name" value="P-loop containing nucleoside triphosphate hydrolases"/>
    <property type="match status" value="1"/>
</dbReference>
<dbReference type="EMBL" id="CP034672">
    <property type="protein sequence ID" value="AZS24453.1"/>
    <property type="molecule type" value="Genomic_DNA"/>
</dbReference>
<proteinExistence type="predicted"/>
<name>A0A289GEC3_VIBAN</name>
<dbReference type="InterPro" id="IPR036365">
    <property type="entry name" value="PGBD-like_sf"/>
</dbReference>
<sequence length="536" mass="60401">MYKEFFGFTEPPFSIVPSSRYLFLSHRHREAMQHLQAGLGDGGGFALLTGEVGTGKTTIARAMLAALDDSTQAGFILNPTFSNIELLEAICDEFALSYPPSGSLKALSQVIYHHLLHNHAQGKQTLLVIDEAQHLAADVLEQLRLLTNLETESRKLLKVLLIGQPELQQKLQLPQLRQLAQRITGRYHLLPLNVQETEQYIHFRLALAGGHKGGHKDWFDQKSIKWIAEQTHGIPRLINLVCDASFKLAYQQGVKALSFELVRTAGQEVMNFQSSVYQSPHARLVPSSISYRSPLIAGLMLAVFIAWFSPPWIDRMMRFALPSPELPKPITQVVISAQLEQDLERSKALEAAISDLYKVWGYSASLADSFCDAQAQGRFQCQRMQGDFNQLKQLNLPVVLTLAAEQTQAYAVLYQINAEQVQLLMSGKHVQINQSQLNDVWTGEYHYIWQHDLLRTLKQGMQGDDVELLDQKLSQLLGEQATGHQQFDGEVKRKVAFFQRWQKMDSDGIAGARTISRLELLTQHNAPRLLITKEQG</sequence>